<dbReference type="EMBL" id="JWIT01000051">
    <property type="protein sequence ID" value="KJF70051.1"/>
    <property type="molecule type" value="Genomic_DNA"/>
</dbReference>
<evidence type="ECO:0000313" key="5">
    <source>
        <dbReference type="EMBL" id="KJF70051.1"/>
    </source>
</evidence>
<sequence>MGFAPTGATGLFPVVGDPITQVKSPSVLTRILLERGEDAVVVPMRVASAKLTGLFDALKCVQNVGGALVTVPHKQDAYALCSSHTERANFVEAVNVMRRSDAGWHGDNTDGIGYLEGIAREGGSVKGRRVLLVGCGGAGSAIALEILERGADQLAIHDIDVTRRDSIIDKLLTRFPGRVVVGDADPTGFEVVANATPLGMEPDDPLPIDVAKLQPSQFVACVVTKPKIPPLIAEARRLGCQTMTGATMFDAQAETLVDFLLGAGNPGATVE</sequence>
<comment type="pathway">
    <text evidence="1">Metabolic intermediate biosynthesis; chorismate biosynthesis; chorismate from D-erythrose 4-phosphate and phosphoenolpyruvate: step 4/7.</text>
</comment>
<keyword evidence="2" id="KW-0560">Oxidoreductase</keyword>
<dbReference type="InterPro" id="IPR036291">
    <property type="entry name" value="NAD(P)-bd_dom_sf"/>
</dbReference>
<dbReference type="PANTHER" id="PTHR21089">
    <property type="entry name" value="SHIKIMATE DEHYDROGENASE"/>
    <property type="match status" value="1"/>
</dbReference>
<reference evidence="5 6" key="1">
    <citation type="submission" date="2014-12" db="EMBL/GenBank/DDBJ databases">
        <authorList>
            <person name="Kuzmanovic N."/>
            <person name="Pulawska J."/>
            <person name="Obradovic A."/>
        </authorList>
    </citation>
    <scope>NUCLEOTIDE SEQUENCE [LARGE SCALE GENOMIC DNA]</scope>
    <source>
        <strain evidence="5 6">KFB 330</strain>
    </source>
</reference>
<dbReference type="Gene3D" id="3.40.50.720">
    <property type="entry name" value="NAD(P)-binding Rossmann-like Domain"/>
    <property type="match status" value="1"/>
</dbReference>
<name>A0ABR5CZ66_9HYPH</name>
<evidence type="ECO:0000313" key="6">
    <source>
        <dbReference type="Proteomes" id="UP000032564"/>
    </source>
</evidence>
<keyword evidence="3" id="KW-0057">Aromatic amino acid biosynthesis</keyword>
<dbReference type="InterPro" id="IPR046346">
    <property type="entry name" value="Aminoacid_DH-like_N_sf"/>
</dbReference>
<keyword evidence="6" id="KW-1185">Reference proteome</keyword>
<evidence type="ECO:0000256" key="1">
    <source>
        <dbReference type="ARBA" id="ARBA00004871"/>
    </source>
</evidence>
<dbReference type="SUPFAM" id="SSF53223">
    <property type="entry name" value="Aminoacid dehydrogenase-like, N-terminal domain"/>
    <property type="match status" value="1"/>
</dbReference>
<protein>
    <submittedName>
        <fullName evidence="5">Shikimate dehydrogenase</fullName>
    </submittedName>
</protein>
<dbReference type="InterPro" id="IPR022893">
    <property type="entry name" value="Shikimate_DH_fam"/>
</dbReference>
<dbReference type="SUPFAM" id="SSF51735">
    <property type="entry name" value="NAD(P)-binding Rossmann-fold domains"/>
    <property type="match status" value="1"/>
</dbReference>
<dbReference type="PANTHER" id="PTHR21089:SF1">
    <property type="entry name" value="BIFUNCTIONAL 3-DEHYDROQUINATE DEHYDRATASE_SHIKIMATE DEHYDROGENASE, CHLOROPLASTIC"/>
    <property type="match status" value="1"/>
</dbReference>
<dbReference type="Gene3D" id="3.40.50.10860">
    <property type="entry name" value="Leucine Dehydrogenase, chain A, domain 1"/>
    <property type="match status" value="1"/>
</dbReference>
<evidence type="ECO:0000259" key="4">
    <source>
        <dbReference type="Pfam" id="PF08501"/>
    </source>
</evidence>
<gene>
    <name evidence="5" type="ORF">RP75_28580</name>
</gene>
<proteinExistence type="predicted"/>
<accession>A0ABR5CZ66</accession>
<evidence type="ECO:0000256" key="2">
    <source>
        <dbReference type="ARBA" id="ARBA00023002"/>
    </source>
</evidence>
<dbReference type="Pfam" id="PF08501">
    <property type="entry name" value="Shikimate_dh_N"/>
    <property type="match status" value="1"/>
</dbReference>
<dbReference type="CDD" id="cd01065">
    <property type="entry name" value="NAD_bind_Shikimate_DH"/>
    <property type="match status" value="1"/>
</dbReference>
<organism evidence="5 6">
    <name type="scientific">Agrobacterium arsenijevicii</name>
    <dbReference type="NCBI Taxonomy" id="1585697"/>
    <lineage>
        <taxon>Bacteria</taxon>
        <taxon>Pseudomonadati</taxon>
        <taxon>Pseudomonadota</taxon>
        <taxon>Alphaproteobacteria</taxon>
        <taxon>Hyphomicrobiales</taxon>
        <taxon>Rhizobiaceae</taxon>
        <taxon>Rhizobium/Agrobacterium group</taxon>
        <taxon>Agrobacterium</taxon>
    </lineage>
</organism>
<dbReference type="Proteomes" id="UP000032564">
    <property type="component" value="Unassembled WGS sequence"/>
</dbReference>
<keyword evidence="3" id="KW-0028">Amino-acid biosynthesis</keyword>
<evidence type="ECO:0000256" key="3">
    <source>
        <dbReference type="ARBA" id="ARBA00023141"/>
    </source>
</evidence>
<dbReference type="InterPro" id="IPR013708">
    <property type="entry name" value="Shikimate_DH-bd_N"/>
</dbReference>
<comment type="caution">
    <text evidence="5">The sequence shown here is derived from an EMBL/GenBank/DDBJ whole genome shotgun (WGS) entry which is preliminary data.</text>
</comment>
<feature type="domain" description="Shikimate dehydrogenase substrate binding N-terminal" evidence="4">
    <location>
        <begin position="14"/>
        <end position="96"/>
    </location>
</feature>